<comment type="caution">
    <text evidence="7">Lacks conserved residue(s) required for the propagation of feature annotation.</text>
</comment>
<evidence type="ECO:0000313" key="9">
    <source>
        <dbReference type="EMBL" id="SSD61504.1"/>
    </source>
</evidence>
<keyword evidence="10" id="KW-1185">Reference proteome</keyword>
<keyword evidence="6 7" id="KW-0472">Membrane</keyword>
<feature type="transmembrane region" description="Helical" evidence="7">
    <location>
        <begin position="20"/>
        <end position="40"/>
    </location>
</feature>
<evidence type="ECO:0000313" key="10">
    <source>
        <dbReference type="Proteomes" id="UP000262825"/>
    </source>
</evidence>
<dbReference type="GO" id="GO:0005789">
    <property type="term" value="C:endoplasmic reticulum membrane"/>
    <property type="evidence" value="ECO:0007669"/>
    <property type="project" value="UniProtKB-SubCell"/>
</dbReference>
<feature type="region of interest" description="Disordered" evidence="8">
    <location>
        <begin position="270"/>
        <end position="297"/>
    </location>
</feature>
<feature type="transmembrane region" description="Helical" evidence="7">
    <location>
        <begin position="91"/>
        <end position="108"/>
    </location>
</feature>
<evidence type="ECO:0000256" key="2">
    <source>
        <dbReference type="ARBA" id="ARBA00008917"/>
    </source>
</evidence>
<proteinExistence type="inferred from homology"/>
<evidence type="ECO:0000256" key="5">
    <source>
        <dbReference type="ARBA" id="ARBA00022989"/>
    </source>
</evidence>
<dbReference type="GO" id="GO:0006950">
    <property type="term" value="P:response to stress"/>
    <property type="evidence" value="ECO:0007669"/>
    <property type="project" value="UniProtKB-ARBA"/>
</dbReference>
<gene>
    <name evidence="9" type="ORF">SCODWIG_03265</name>
</gene>
<dbReference type="Pfam" id="PF04511">
    <property type="entry name" value="DER1"/>
    <property type="match status" value="1"/>
</dbReference>
<organism evidence="9 10">
    <name type="scientific">Saccharomycodes ludwigii</name>
    <dbReference type="NCBI Taxonomy" id="36035"/>
    <lineage>
        <taxon>Eukaryota</taxon>
        <taxon>Fungi</taxon>
        <taxon>Dikarya</taxon>
        <taxon>Ascomycota</taxon>
        <taxon>Saccharomycotina</taxon>
        <taxon>Saccharomycetes</taxon>
        <taxon>Saccharomycodales</taxon>
        <taxon>Saccharomycodaceae</taxon>
        <taxon>Saccharomycodes</taxon>
    </lineage>
</organism>
<dbReference type="SUPFAM" id="SSF144091">
    <property type="entry name" value="Rhomboid-like"/>
    <property type="match status" value="1"/>
</dbReference>
<evidence type="ECO:0000256" key="7">
    <source>
        <dbReference type="RuleBase" id="RU363059"/>
    </source>
</evidence>
<dbReference type="Proteomes" id="UP000262825">
    <property type="component" value="Unassembled WGS sequence"/>
</dbReference>
<dbReference type="InterPro" id="IPR035952">
    <property type="entry name" value="Rhomboid-like_sf"/>
</dbReference>
<evidence type="ECO:0000256" key="6">
    <source>
        <dbReference type="ARBA" id="ARBA00023136"/>
    </source>
</evidence>
<keyword evidence="3 7" id="KW-0812">Transmembrane</keyword>
<comment type="similarity">
    <text evidence="2 7">Belongs to the derlin family.</text>
</comment>
<evidence type="ECO:0000256" key="8">
    <source>
        <dbReference type="SAM" id="MobiDB-lite"/>
    </source>
</evidence>
<evidence type="ECO:0000256" key="1">
    <source>
        <dbReference type="ARBA" id="ARBA00004477"/>
    </source>
</evidence>
<protein>
    <recommendedName>
        <fullName evidence="7">Derlin</fullName>
    </recommendedName>
</protein>
<evidence type="ECO:0000256" key="4">
    <source>
        <dbReference type="ARBA" id="ARBA00022824"/>
    </source>
</evidence>
<dbReference type="InterPro" id="IPR007599">
    <property type="entry name" value="DER1"/>
</dbReference>
<keyword evidence="5 7" id="KW-1133">Transmembrane helix</keyword>
<dbReference type="PANTHER" id="PTHR11009">
    <property type="entry name" value="DER1-LIKE PROTEIN, DERLIN"/>
    <property type="match status" value="1"/>
</dbReference>
<dbReference type="EMBL" id="UFAJ01000732">
    <property type="protein sequence ID" value="SSD61504.1"/>
    <property type="molecule type" value="Genomic_DNA"/>
</dbReference>
<comment type="function">
    <text evidence="7">May be involved in the degradation of misfolded endoplasmic reticulum (ER) luminal proteins.</text>
</comment>
<comment type="subcellular location">
    <subcellularLocation>
        <location evidence="1 7">Endoplasmic reticulum membrane</location>
        <topology evidence="1 7">Multi-pass membrane protein</topology>
    </subcellularLocation>
</comment>
<keyword evidence="4 7" id="KW-0256">Endoplasmic reticulum</keyword>
<reference evidence="10" key="1">
    <citation type="submission" date="2018-06" db="EMBL/GenBank/DDBJ databases">
        <authorList>
            <person name="Guldener U."/>
        </authorList>
    </citation>
    <scope>NUCLEOTIDE SEQUENCE [LARGE SCALE GENOMIC DNA]</scope>
    <source>
        <strain evidence="10">UTAD17</strain>
    </source>
</reference>
<accession>A0A376BAD3</accession>
<dbReference type="AlphaFoldDB" id="A0A376BAD3"/>
<sequence length="297" mass="34025">MSDFSSIPPITKTLILSSTALSLLSIWNIIPMHMLFFYKFQPFLTRHLWRPITSMILLTPGQPPLNYLMKIYSTYVHSSSIELTLGNLHKYVYYLFFNFSLIILLTFYCNDKVWVFEPSLQMALSYTWSIINRYQEIRYMGLLPVSAKYVPIIELGINLIFGPGTSVQSSGILGLISAYIYNCIATKSMGPLYGFLLKHILKIDGRNNINGERRNGGRLRSGNNTNNKKAYLVNIFVPNTISNEDYGYNFGNGFVPTWFSNLFDNSRNNTNSTRSKNHFYGSNSFKGRGQRLGTKRD</sequence>
<name>A0A376BAD3_9ASCO</name>
<evidence type="ECO:0000256" key="3">
    <source>
        <dbReference type="ARBA" id="ARBA00022692"/>
    </source>
</evidence>
<dbReference type="VEuPathDB" id="FungiDB:SCODWIG_03265"/>